<organism evidence="1">
    <name type="scientific">Edafosvirus sp</name>
    <dbReference type="NCBI Taxonomy" id="2487765"/>
    <lineage>
        <taxon>Viruses</taxon>
        <taxon>Varidnaviria</taxon>
        <taxon>Bamfordvirae</taxon>
        <taxon>Nucleocytoviricota</taxon>
        <taxon>Megaviricetes</taxon>
        <taxon>Imitervirales</taxon>
        <taxon>Mimiviridae</taxon>
        <taxon>Klosneuvirinae</taxon>
    </lineage>
</organism>
<protein>
    <submittedName>
        <fullName evidence="1">Uncharacterized protein</fullName>
    </submittedName>
</protein>
<reference evidence="1" key="1">
    <citation type="submission" date="2018-10" db="EMBL/GenBank/DDBJ databases">
        <title>Hidden diversity of soil giant viruses.</title>
        <authorList>
            <person name="Schulz F."/>
            <person name="Alteio L."/>
            <person name="Goudeau D."/>
            <person name="Ryan E.M."/>
            <person name="Malmstrom R.R."/>
            <person name="Blanchard J."/>
            <person name="Woyke T."/>
        </authorList>
    </citation>
    <scope>NUCLEOTIDE SEQUENCE</scope>
    <source>
        <strain evidence="1">EDV1</strain>
    </source>
</reference>
<proteinExistence type="predicted"/>
<dbReference type="EMBL" id="MK072067">
    <property type="protein sequence ID" value="AYV77825.1"/>
    <property type="molecule type" value="Genomic_DNA"/>
</dbReference>
<sequence>MEAHINCKKCNIKISFIKCIECECCHSYFCFDCDKSNRLYDCDKCNEEYCKHKLQKCQSCKKMSHKLTLGYFNSYLSCKQIAKMCCCDCIEYADEKQCHTKNHKSCSCGFSYCEDDVNKTIQICYKNSCSENCSSPLNVLICKCNLCDNFVHQSHYGYANSTIFCRQRQVKVCCSCLPNINTTQNHQFDHKLCSCGFEICSDDIYQQCASCGKFAHNKFIDIPETCVYCPTIKNVFVCCDCYDADHFFKNDICKNMNLIPDLWKNNCLSII</sequence>
<accession>A0A3G4ZSF9</accession>
<gene>
    <name evidence="1" type="ORF">Edafosvirus2_4</name>
</gene>
<evidence type="ECO:0000313" key="1">
    <source>
        <dbReference type="EMBL" id="AYV77825.1"/>
    </source>
</evidence>
<name>A0A3G4ZSF9_9VIRU</name>